<evidence type="ECO:0000256" key="4">
    <source>
        <dbReference type="ARBA" id="ARBA00022967"/>
    </source>
</evidence>
<keyword evidence="2" id="KW-0547">Nucleotide-binding</keyword>
<dbReference type="SMART" id="SM01003">
    <property type="entry name" value="AlaDh_PNT_N"/>
    <property type="match status" value="1"/>
</dbReference>
<keyword evidence="5" id="KW-0520">NAD</keyword>
<dbReference type="PROSITE" id="PS00837">
    <property type="entry name" value="ALADH_PNT_2"/>
    <property type="match status" value="1"/>
</dbReference>
<evidence type="ECO:0000256" key="1">
    <source>
        <dbReference type="ARBA" id="ARBA00012943"/>
    </source>
</evidence>
<feature type="domain" description="Alanine dehydrogenase/pyridine nucleotide transhydrogenase NAD(H)-binding" evidence="7">
    <location>
        <begin position="153"/>
        <end position="319"/>
    </location>
</feature>
<comment type="catalytic activity">
    <reaction evidence="6">
        <text>NAD(+) + NADPH + H(+)(in) = NADH + NADP(+) + H(+)(out)</text>
        <dbReference type="Rhea" id="RHEA:47992"/>
        <dbReference type="ChEBI" id="CHEBI:15378"/>
        <dbReference type="ChEBI" id="CHEBI:57540"/>
        <dbReference type="ChEBI" id="CHEBI:57783"/>
        <dbReference type="ChEBI" id="CHEBI:57945"/>
        <dbReference type="ChEBI" id="CHEBI:58349"/>
        <dbReference type="EC" id="7.1.1.1"/>
    </reaction>
</comment>
<name>A0A382ETH6_9ZZZZ</name>
<keyword evidence="3" id="KW-0521">NADP</keyword>
<dbReference type="SUPFAM" id="SSF52283">
    <property type="entry name" value="Formate/glycerate dehydrogenase catalytic domain-like"/>
    <property type="match status" value="1"/>
</dbReference>
<dbReference type="SUPFAM" id="SSF51735">
    <property type="entry name" value="NAD(P)-binding Rossmann-fold domains"/>
    <property type="match status" value="1"/>
</dbReference>
<dbReference type="AlphaFoldDB" id="A0A382ETH6"/>
<keyword evidence="4" id="KW-1278">Translocase</keyword>
<dbReference type="EC" id="7.1.1.1" evidence="1"/>
<dbReference type="GO" id="GO:0005886">
    <property type="term" value="C:plasma membrane"/>
    <property type="evidence" value="ECO:0007669"/>
    <property type="project" value="TreeGrafter"/>
</dbReference>
<evidence type="ECO:0000256" key="5">
    <source>
        <dbReference type="ARBA" id="ARBA00023027"/>
    </source>
</evidence>
<dbReference type="EMBL" id="UINC01045931">
    <property type="protein sequence ID" value="SVB53283.1"/>
    <property type="molecule type" value="Genomic_DNA"/>
</dbReference>
<dbReference type="GO" id="GO:0050661">
    <property type="term" value="F:NADP binding"/>
    <property type="evidence" value="ECO:0007669"/>
    <property type="project" value="TreeGrafter"/>
</dbReference>
<dbReference type="InterPro" id="IPR007886">
    <property type="entry name" value="AlaDH/PNT_N"/>
</dbReference>
<reference evidence="9" key="1">
    <citation type="submission" date="2018-05" db="EMBL/GenBank/DDBJ databases">
        <authorList>
            <person name="Lanie J.A."/>
            <person name="Ng W.-L."/>
            <person name="Kazmierczak K.M."/>
            <person name="Andrzejewski T.M."/>
            <person name="Davidsen T.M."/>
            <person name="Wayne K.J."/>
            <person name="Tettelin H."/>
            <person name="Glass J.I."/>
            <person name="Rusch D."/>
            <person name="Podicherti R."/>
            <person name="Tsui H.-C.T."/>
            <person name="Winkler M.E."/>
        </authorList>
    </citation>
    <scope>NUCLEOTIDE SEQUENCE</scope>
</reference>
<dbReference type="Pfam" id="PF01262">
    <property type="entry name" value="AlaDh_PNT_C"/>
    <property type="match status" value="1"/>
</dbReference>
<dbReference type="InterPro" id="IPR036291">
    <property type="entry name" value="NAD(P)-bd_dom_sf"/>
</dbReference>
<dbReference type="GO" id="GO:0006740">
    <property type="term" value="P:NADPH regeneration"/>
    <property type="evidence" value="ECO:0007669"/>
    <property type="project" value="TreeGrafter"/>
</dbReference>
<protein>
    <recommendedName>
        <fullName evidence="1">proton-translocating NAD(P)(+) transhydrogenase</fullName>
        <ecNumber evidence="1">7.1.1.1</ecNumber>
    </recommendedName>
</protein>
<dbReference type="GO" id="GO:0008750">
    <property type="term" value="F:proton-translocating NAD(P)+ transhydrogenase activity"/>
    <property type="evidence" value="ECO:0007669"/>
    <property type="project" value="UniProtKB-EC"/>
</dbReference>
<evidence type="ECO:0000256" key="3">
    <source>
        <dbReference type="ARBA" id="ARBA00022857"/>
    </source>
</evidence>
<evidence type="ECO:0000256" key="6">
    <source>
        <dbReference type="ARBA" id="ARBA00048202"/>
    </source>
</evidence>
<dbReference type="Pfam" id="PF05222">
    <property type="entry name" value="AlaDh_PNT_N"/>
    <property type="match status" value="1"/>
</dbReference>
<gene>
    <name evidence="9" type="ORF">METZ01_LOCUS206137</name>
</gene>
<dbReference type="CDD" id="cd05304">
    <property type="entry name" value="Rubrum_tdh"/>
    <property type="match status" value="1"/>
</dbReference>
<dbReference type="Gene3D" id="3.40.50.720">
    <property type="entry name" value="NAD(P)-binding Rossmann-like Domain"/>
    <property type="match status" value="2"/>
</dbReference>
<organism evidence="9">
    <name type="scientific">marine metagenome</name>
    <dbReference type="NCBI Taxonomy" id="408172"/>
    <lineage>
        <taxon>unclassified sequences</taxon>
        <taxon>metagenomes</taxon>
        <taxon>ecological metagenomes</taxon>
    </lineage>
</organism>
<dbReference type="SMART" id="SM01002">
    <property type="entry name" value="AlaDh_PNT_C"/>
    <property type="match status" value="1"/>
</dbReference>
<dbReference type="FunFam" id="3.40.50.720:FF:000188">
    <property type="entry name" value="NAD(P) transhydrogenase alpha subunit 1"/>
    <property type="match status" value="1"/>
</dbReference>
<feature type="domain" description="Alanine dehydrogenase/pyridine nucleotide transhydrogenase N-terminal" evidence="8">
    <location>
        <begin position="4"/>
        <end position="144"/>
    </location>
</feature>
<dbReference type="PANTHER" id="PTHR10160">
    <property type="entry name" value="NAD(P) TRANSHYDROGENASE"/>
    <property type="match status" value="1"/>
</dbReference>
<evidence type="ECO:0000313" key="9">
    <source>
        <dbReference type="EMBL" id="SVB53283.1"/>
    </source>
</evidence>
<accession>A0A382ETH6</accession>
<dbReference type="InterPro" id="IPR007698">
    <property type="entry name" value="AlaDH/PNT_NAD(H)-bd"/>
</dbReference>
<sequence length="359" mass="38107">MKIAIPKEIRDGETRVATSPDMVKKLTQVGTQVVIETGAGSHCKIPDASFAEVGALIANDARETYSDADIVLKVRGPMVAKEGIDELSLINPKSILIGLLAPLHNRELIITYAEYGMTSFSMELLPRISRAQSMDVLSSQSNLAGYKAVIDAAEEFGKAFPMMMTAAGTIAPAKVLVLGAGVAGLQAIATARRLGAVVSAFDVRPAVKEQVESLGATFIEVDSSDNQDAETSGGYAKEMSDDYKKRQSELISETVKKHDVVITTALIPGKPAPQLISSDMVQEMNSGSIIVDLATEAGGNCHLSELDQVVVKHGVTLLGHSNMPARIPVDASALLSRNLVNFLTPMIDSDSGALSIDWD</sequence>
<feature type="non-terminal residue" evidence="9">
    <location>
        <position position="359"/>
    </location>
</feature>
<proteinExistence type="predicted"/>
<dbReference type="NCBIfam" id="NF006942">
    <property type="entry name" value="PRK09424.1"/>
    <property type="match status" value="1"/>
</dbReference>
<dbReference type="InterPro" id="IPR008143">
    <property type="entry name" value="Ala_DH/PNT_CS2"/>
</dbReference>
<dbReference type="GO" id="GO:0016491">
    <property type="term" value="F:oxidoreductase activity"/>
    <property type="evidence" value="ECO:0007669"/>
    <property type="project" value="InterPro"/>
</dbReference>
<evidence type="ECO:0000259" key="7">
    <source>
        <dbReference type="SMART" id="SM01002"/>
    </source>
</evidence>
<evidence type="ECO:0000256" key="2">
    <source>
        <dbReference type="ARBA" id="ARBA00022741"/>
    </source>
</evidence>
<dbReference type="PANTHER" id="PTHR10160:SF19">
    <property type="entry name" value="PROTON-TRANSLOCATING NAD(P)(+) TRANSHYDROGENASE"/>
    <property type="match status" value="1"/>
</dbReference>
<evidence type="ECO:0000259" key="8">
    <source>
        <dbReference type="SMART" id="SM01003"/>
    </source>
</evidence>